<dbReference type="SUPFAM" id="SSF69618">
    <property type="entry name" value="HemD-like"/>
    <property type="match status" value="1"/>
</dbReference>
<dbReference type="GO" id="GO:0004852">
    <property type="term" value="F:uroporphyrinogen-III synthase activity"/>
    <property type="evidence" value="ECO:0007669"/>
    <property type="project" value="InterPro"/>
</dbReference>
<comment type="caution">
    <text evidence="2">The sequence shown here is derived from an EMBL/GenBank/DDBJ whole genome shotgun (WGS) entry which is preliminary data.</text>
</comment>
<protein>
    <submittedName>
        <fullName evidence="2">Uroporphyrinogen-III synthase</fullName>
    </submittedName>
</protein>
<dbReference type="Proteomes" id="UP000315782">
    <property type="component" value="Unassembled WGS sequence"/>
</dbReference>
<gene>
    <name evidence="2" type="ORF">EVA96_03605</name>
</gene>
<evidence type="ECO:0000313" key="2">
    <source>
        <dbReference type="EMBL" id="RZO19603.1"/>
    </source>
</evidence>
<dbReference type="GO" id="GO:0033014">
    <property type="term" value="P:tetrapyrrole biosynthetic process"/>
    <property type="evidence" value="ECO:0007669"/>
    <property type="project" value="InterPro"/>
</dbReference>
<name>A0A520MEF3_9GAMM</name>
<accession>A0A520MEF3</accession>
<dbReference type="InterPro" id="IPR003754">
    <property type="entry name" value="4pyrrol_synth_uPrphyn_synth"/>
</dbReference>
<dbReference type="EMBL" id="SHBI01000032">
    <property type="protein sequence ID" value="RZO19603.1"/>
    <property type="molecule type" value="Genomic_DNA"/>
</dbReference>
<organism evidence="2 3">
    <name type="scientific">SAR86 cluster bacterium</name>
    <dbReference type="NCBI Taxonomy" id="2030880"/>
    <lineage>
        <taxon>Bacteria</taxon>
        <taxon>Pseudomonadati</taxon>
        <taxon>Pseudomonadota</taxon>
        <taxon>Gammaproteobacteria</taxon>
        <taxon>SAR86 cluster</taxon>
    </lineage>
</organism>
<dbReference type="Pfam" id="PF02602">
    <property type="entry name" value="HEM4"/>
    <property type="match status" value="1"/>
</dbReference>
<dbReference type="AlphaFoldDB" id="A0A520MEF3"/>
<evidence type="ECO:0000259" key="1">
    <source>
        <dbReference type="Pfam" id="PF02602"/>
    </source>
</evidence>
<sequence>MIINTRPKNLSKNIIKLSKDLGVDLNNVHLSEIKSLISEEKKIEWEPKLSKLNDYSNLIFTSQSSAALGLEILASHISTCKINQKFICVGPATKKILSDQGINSYLPQIKSSKGILEMIKTKFYGKSLIFCGENSNRFLQDSLKEMIDEIVCYKPVFKINELANIYEGRDIILISNFLTADFIIKNLNSKILAKKIFVVASERIKNKVLEKFKDNSFDLKVANDSSDNAMLKKALEFI</sequence>
<reference evidence="2 3" key="1">
    <citation type="submission" date="2019-02" db="EMBL/GenBank/DDBJ databases">
        <title>Prokaryotic population dynamics and viral predation in marine succession experiment using metagenomics: the confinement effect.</title>
        <authorList>
            <person name="Haro-Moreno J.M."/>
            <person name="Rodriguez-Valera F."/>
            <person name="Lopez-Perez M."/>
        </authorList>
    </citation>
    <scope>NUCLEOTIDE SEQUENCE [LARGE SCALE GENOMIC DNA]</scope>
    <source>
        <strain evidence="2">MED-G163</strain>
    </source>
</reference>
<dbReference type="Gene3D" id="3.40.50.10090">
    <property type="match status" value="1"/>
</dbReference>
<feature type="domain" description="Tetrapyrrole biosynthesis uroporphyrinogen III synthase" evidence="1">
    <location>
        <begin position="43"/>
        <end position="155"/>
    </location>
</feature>
<evidence type="ECO:0000313" key="3">
    <source>
        <dbReference type="Proteomes" id="UP000315782"/>
    </source>
</evidence>
<dbReference type="InterPro" id="IPR036108">
    <property type="entry name" value="4pyrrol_syn_uPrphyn_synt_sf"/>
</dbReference>
<dbReference type="CDD" id="cd06578">
    <property type="entry name" value="HemD"/>
    <property type="match status" value="1"/>
</dbReference>
<proteinExistence type="predicted"/>